<comment type="similarity">
    <text evidence="1">Belongs to the thiamine-monophosphate kinase family.</text>
</comment>
<evidence type="ECO:0000313" key="4">
    <source>
        <dbReference type="EMBL" id="CAA9443035.1"/>
    </source>
</evidence>
<keyword evidence="1 4" id="KW-0418">Kinase</keyword>
<feature type="binding site" evidence="1">
    <location>
        <begin position="116"/>
        <end position="117"/>
    </location>
    <ligand>
        <name>ATP</name>
        <dbReference type="ChEBI" id="CHEBI:30616"/>
    </ligand>
</feature>
<comment type="miscellaneous">
    <text evidence="1">Reaction mechanism of ThiL seems to utilize a direct, inline transfer of the gamma-phosphate of ATP to TMP rather than a phosphorylated enzyme intermediate.</text>
</comment>
<protein>
    <recommendedName>
        <fullName evidence="1">Thiamine-monophosphate kinase</fullName>
        <shortName evidence="1">TMP kinase</shortName>
        <shortName evidence="1">Thiamine-phosphate kinase</shortName>
        <ecNumber evidence="1">2.7.4.16</ecNumber>
    </recommendedName>
</protein>
<dbReference type="InterPro" id="IPR036921">
    <property type="entry name" value="PurM-like_N_sf"/>
</dbReference>
<sequence length="311" mass="32605">MNEHEVIRRISALLPPAPPEVLVPVGDDCAVLKIGDSTWVAASDMLASGHHFKAWAAPEDVGYKAVAVNASDVAAMGGIPRFVLVSGGAPDPETVSRCFEGVVEACEGFGLYPLGGDTTRADALIVDVAILGETDTRPVLRSGARPGDLMAVTGELGAAAAGLLALEQGTGGHERLIRKHLRPEPRIEAGRAAARLGANAMIDLSDGLASDVRRVCERSGVGCDADLDLLPVEDDTRKLAESLGQDPVVLASTGGEDYELLICAPGRILDELAESIELPLTAIGEFTQGDLAFRRGNELVDISTGWDHFAR</sequence>
<feature type="binding site" evidence="1">
    <location>
        <position position="205"/>
    </location>
    <ligand>
        <name>ATP</name>
        <dbReference type="ChEBI" id="CHEBI:30616"/>
    </ligand>
</feature>
<feature type="binding site" evidence="1">
    <location>
        <position position="72"/>
    </location>
    <ligand>
        <name>Mg(2+)</name>
        <dbReference type="ChEBI" id="CHEBI:18420"/>
        <label>4</label>
    </ligand>
</feature>
<dbReference type="InterPro" id="IPR036676">
    <property type="entry name" value="PurM-like_C_sf"/>
</dbReference>
<feature type="binding site" evidence="1">
    <location>
        <position position="51"/>
    </location>
    <ligand>
        <name>substrate</name>
    </ligand>
</feature>
<feature type="binding site" evidence="1">
    <location>
        <position position="28"/>
    </location>
    <ligand>
        <name>Mg(2+)</name>
        <dbReference type="ChEBI" id="CHEBI:18420"/>
        <label>3</label>
    </ligand>
</feature>
<feature type="binding site" evidence="1">
    <location>
        <position position="28"/>
    </location>
    <ligand>
        <name>Mg(2+)</name>
        <dbReference type="ChEBI" id="CHEBI:18420"/>
        <label>4</label>
    </ligand>
</feature>
<gene>
    <name evidence="1" type="primary">thiL</name>
    <name evidence="4" type="ORF">AVDCRST_MAG82-3070</name>
</gene>
<keyword evidence="1" id="KW-0784">Thiamine biosynthesis</keyword>
<dbReference type="CDD" id="cd02194">
    <property type="entry name" value="ThiL"/>
    <property type="match status" value="1"/>
</dbReference>
<feature type="binding site" evidence="1">
    <location>
        <position position="206"/>
    </location>
    <ligand>
        <name>Mg(2+)</name>
        <dbReference type="ChEBI" id="CHEBI:18420"/>
        <label>5</label>
    </ligand>
</feature>
<evidence type="ECO:0000259" key="3">
    <source>
        <dbReference type="Pfam" id="PF02769"/>
    </source>
</evidence>
<dbReference type="Gene3D" id="3.30.1330.10">
    <property type="entry name" value="PurM-like, N-terminal domain"/>
    <property type="match status" value="1"/>
</dbReference>
<comment type="function">
    <text evidence="1">Catalyzes the ATP-dependent phosphorylation of thiamine-monophosphate (TMP) to form thiamine-pyrophosphate (TPP), the active form of vitamin B1.</text>
</comment>
<keyword evidence="1 4" id="KW-0808">Transferase</keyword>
<keyword evidence="1" id="KW-0067">ATP-binding</keyword>
<dbReference type="SUPFAM" id="SSF56042">
    <property type="entry name" value="PurM C-terminal domain-like"/>
    <property type="match status" value="1"/>
</dbReference>
<keyword evidence="1" id="KW-0460">Magnesium</keyword>
<feature type="binding site" evidence="1">
    <location>
        <position position="43"/>
    </location>
    <ligand>
        <name>Mg(2+)</name>
        <dbReference type="ChEBI" id="CHEBI:18420"/>
        <label>1</label>
    </ligand>
</feature>
<feature type="domain" description="PurM-like C-terminal" evidence="3">
    <location>
        <begin position="145"/>
        <end position="290"/>
    </location>
</feature>
<reference evidence="4" key="1">
    <citation type="submission" date="2020-02" db="EMBL/GenBank/DDBJ databases">
        <authorList>
            <person name="Meier V. D."/>
        </authorList>
    </citation>
    <scope>NUCLEOTIDE SEQUENCE</scope>
    <source>
        <strain evidence="4">AVDCRST_MAG82</strain>
    </source>
</reference>
<evidence type="ECO:0000256" key="1">
    <source>
        <dbReference type="HAMAP-Rule" id="MF_02128"/>
    </source>
</evidence>
<evidence type="ECO:0000259" key="2">
    <source>
        <dbReference type="Pfam" id="PF00586"/>
    </source>
</evidence>
<dbReference type="Gene3D" id="3.90.650.10">
    <property type="entry name" value="PurM-like C-terminal domain"/>
    <property type="match status" value="1"/>
</dbReference>
<dbReference type="InterPro" id="IPR006283">
    <property type="entry name" value="ThiL-like"/>
</dbReference>
<dbReference type="GO" id="GO:0009228">
    <property type="term" value="P:thiamine biosynthetic process"/>
    <property type="evidence" value="ECO:0007669"/>
    <property type="project" value="UniProtKB-KW"/>
</dbReference>
<dbReference type="HAMAP" id="MF_02128">
    <property type="entry name" value="TMP_kinase"/>
    <property type="match status" value="1"/>
</dbReference>
<dbReference type="EMBL" id="CADCVA010000374">
    <property type="protein sequence ID" value="CAA9443035.1"/>
    <property type="molecule type" value="Genomic_DNA"/>
</dbReference>
<name>A0A6J4QIK3_9ACTN</name>
<dbReference type="PIRSF" id="PIRSF005303">
    <property type="entry name" value="Thiam_monoph_kin"/>
    <property type="match status" value="1"/>
</dbReference>
<feature type="binding site" evidence="1">
    <location>
        <position position="72"/>
    </location>
    <ligand>
        <name>Mg(2+)</name>
        <dbReference type="ChEBI" id="CHEBI:18420"/>
        <label>3</label>
    </ligand>
</feature>
<feature type="binding site" evidence="1">
    <location>
        <position position="44"/>
    </location>
    <ligand>
        <name>Mg(2+)</name>
        <dbReference type="ChEBI" id="CHEBI:18420"/>
        <label>1</label>
    </ligand>
</feature>
<dbReference type="Pfam" id="PF00586">
    <property type="entry name" value="AIRS"/>
    <property type="match status" value="1"/>
</dbReference>
<dbReference type="Pfam" id="PF02769">
    <property type="entry name" value="AIRS_C"/>
    <property type="match status" value="1"/>
</dbReference>
<dbReference type="PANTHER" id="PTHR30270:SF0">
    <property type="entry name" value="THIAMINE-MONOPHOSPHATE KINASE"/>
    <property type="match status" value="1"/>
</dbReference>
<dbReference type="NCBIfam" id="TIGR01379">
    <property type="entry name" value="thiL"/>
    <property type="match status" value="1"/>
</dbReference>
<proteinExistence type="inferred from homology"/>
<feature type="binding site" evidence="1">
    <location>
        <position position="44"/>
    </location>
    <ligand>
        <name>Mg(2+)</name>
        <dbReference type="ChEBI" id="CHEBI:18420"/>
        <label>2</label>
    </ligand>
</feature>
<keyword evidence="1" id="KW-0479">Metal-binding</keyword>
<feature type="domain" description="PurM-like N-terminal" evidence="2">
    <location>
        <begin position="26"/>
        <end position="133"/>
    </location>
</feature>
<dbReference type="GO" id="GO:0000287">
    <property type="term" value="F:magnesium ion binding"/>
    <property type="evidence" value="ECO:0007669"/>
    <property type="project" value="UniProtKB-UniRule"/>
</dbReference>
<feature type="binding site" evidence="1">
    <location>
        <position position="203"/>
    </location>
    <ligand>
        <name>Mg(2+)</name>
        <dbReference type="ChEBI" id="CHEBI:18420"/>
        <label>3</label>
    </ligand>
</feature>
<dbReference type="GO" id="GO:0009229">
    <property type="term" value="P:thiamine diphosphate biosynthetic process"/>
    <property type="evidence" value="ECO:0007669"/>
    <property type="project" value="UniProtKB-UniRule"/>
</dbReference>
<dbReference type="InterPro" id="IPR016188">
    <property type="entry name" value="PurM-like_N"/>
</dbReference>
<feature type="binding site" evidence="1">
    <location>
        <position position="306"/>
    </location>
    <ligand>
        <name>substrate</name>
    </ligand>
</feature>
<organism evidence="4">
    <name type="scientific">uncultured Rubrobacteraceae bacterium</name>
    <dbReference type="NCBI Taxonomy" id="349277"/>
    <lineage>
        <taxon>Bacteria</taxon>
        <taxon>Bacillati</taxon>
        <taxon>Actinomycetota</taxon>
        <taxon>Rubrobacteria</taxon>
        <taxon>Rubrobacterales</taxon>
        <taxon>Rubrobacteraceae</taxon>
        <taxon>environmental samples</taxon>
    </lineage>
</organism>
<feature type="binding site" evidence="1">
    <location>
        <position position="141"/>
    </location>
    <ligand>
        <name>ATP</name>
        <dbReference type="ChEBI" id="CHEBI:30616"/>
    </ligand>
</feature>
<dbReference type="GO" id="GO:0005524">
    <property type="term" value="F:ATP binding"/>
    <property type="evidence" value="ECO:0007669"/>
    <property type="project" value="UniProtKB-UniRule"/>
</dbReference>
<dbReference type="PANTHER" id="PTHR30270">
    <property type="entry name" value="THIAMINE-MONOPHOSPHATE KINASE"/>
    <property type="match status" value="1"/>
</dbReference>
<dbReference type="EC" id="2.7.4.16" evidence="1"/>
<feature type="binding site" evidence="1">
    <location>
        <position position="256"/>
    </location>
    <ligand>
        <name>substrate</name>
    </ligand>
</feature>
<comment type="pathway">
    <text evidence="1">Cofactor biosynthesis; thiamine diphosphate biosynthesis; thiamine diphosphate from thiamine phosphate: step 1/1.</text>
</comment>
<feature type="binding site" evidence="1">
    <location>
        <position position="72"/>
    </location>
    <ligand>
        <name>Mg(2+)</name>
        <dbReference type="ChEBI" id="CHEBI:18420"/>
        <label>2</label>
    </ligand>
</feature>
<feature type="binding site" evidence="1">
    <location>
        <position position="117"/>
    </location>
    <ligand>
        <name>Mg(2+)</name>
        <dbReference type="ChEBI" id="CHEBI:18420"/>
        <label>1</label>
    </ligand>
</feature>
<comment type="catalytic activity">
    <reaction evidence="1">
        <text>thiamine phosphate + ATP = thiamine diphosphate + ADP</text>
        <dbReference type="Rhea" id="RHEA:15913"/>
        <dbReference type="ChEBI" id="CHEBI:30616"/>
        <dbReference type="ChEBI" id="CHEBI:37575"/>
        <dbReference type="ChEBI" id="CHEBI:58937"/>
        <dbReference type="ChEBI" id="CHEBI:456216"/>
        <dbReference type="EC" id="2.7.4.16"/>
    </reaction>
</comment>
<accession>A0A6J4QIK3</accession>
<comment type="caution">
    <text evidence="1">Lacks conserved residue(s) required for the propagation of feature annotation.</text>
</comment>
<dbReference type="GO" id="GO:0009030">
    <property type="term" value="F:thiamine-phosphate kinase activity"/>
    <property type="evidence" value="ECO:0007669"/>
    <property type="project" value="UniProtKB-UniRule"/>
</dbReference>
<dbReference type="UniPathway" id="UPA00060">
    <property type="reaction ID" value="UER00142"/>
</dbReference>
<dbReference type="InterPro" id="IPR010918">
    <property type="entry name" value="PurM-like_C_dom"/>
</dbReference>
<dbReference type="AlphaFoldDB" id="A0A6J4QIK3"/>
<keyword evidence="1" id="KW-0547">Nucleotide-binding</keyword>
<dbReference type="SUPFAM" id="SSF55326">
    <property type="entry name" value="PurM N-terminal domain-like"/>
    <property type="match status" value="1"/>
</dbReference>